<keyword evidence="7 8" id="KW-0472">Membrane</keyword>
<feature type="domain" description="EamA" evidence="9">
    <location>
        <begin position="12"/>
        <end position="147"/>
    </location>
</feature>
<name>A0A2K1Q0F3_9GAMM</name>
<evidence type="ECO:0000256" key="3">
    <source>
        <dbReference type="ARBA" id="ARBA00022448"/>
    </source>
</evidence>
<feature type="transmembrane region" description="Helical" evidence="8">
    <location>
        <begin position="36"/>
        <end position="57"/>
    </location>
</feature>
<feature type="transmembrane region" description="Helical" evidence="8">
    <location>
        <begin position="12"/>
        <end position="30"/>
    </location>
</feature>
<dbReference type="AlphaFoldDB" id="A0A2K1Q0F3"/>
<dbReference type="SUPFAM" id="SSF103481">
    <property type="entry name" value="Multidrug resistance efflux transporter EmrE"/>
    <property type="match status" value="2"/>
</dbReference>
<feature type="transmembrane region" description="Helical" evidence="8">
    <location>
        <begin position="246"/>
        <end position="264"/>
    </location>
</feature>
<dbReference type="PANTHER" id="PTHR22911">
    <property type="entry name" value="ACYL-MALONYL CONDENSING ENZYME-RELATED"/>
    <property type="match status" value="1"/>
</dbReference>
<reference evidence="10 11" key="1">
    <citation type="submission" date="2017-08" db="EMBL/GenBank/DDBJ databases">
        <title>Lysobacter sylvestris genome.</title>
        <authorList>
            <person name="Zhang D.-C."/>
            <person name="Albuquerque L."/>
            <person name="Franca L."/>
            <person name="Froufe H.J.C."/>
            <person name="Barroso C."/>
            <person name="Egas C."/>
            <person name="Da Costa M."/>
            <person name="Margesin R."/>
        </authorList>
    </citation>
    <scope>NUCLEOTIDE SEQUENCE [LARGE SCALE GENOMIC DNA]</scope>
    <source>
        <strain evidence="10 11">AM20-91</strain>
    </source>
</reference>
<accession>A0A2K1Q0F3</accession>
<feature type="transmembrane region" description="Helical" evidence="8">
    <location>
        <begin position="211"/>
        <end position="234"/>
    </location>
</feature>
<feature type="transmembrane region" description="Helical" evidence="8">
    <location>
        <begin position="77"/>
        <end position="95"/>
    </location>
</feature>
<feature type="domain" description="EamA" evidence="9">
    <location>
        <begin position="156"/>
        <end position="285"/>
    </location>
</feature>
<feature type="transmembrane region" description="Helical" evidence="8">
    <location>
        <begin position="270"/>
        <end position="291"/>
    </location>
</feature>
<keyword evidence="3" id="KW-0813">Transport</keyword>
<evidence type="ECO:0000256" key="7">
    <source>
        <dbReference type="ARBA" id="ARBA00023136"/>
    </source>
</evidence>
<dbReference type="InterPro" id="IPR004626">
    <property type="entry name" value="RarD"/>
</dbReference>
<dbReference type="PANTHER" id="PTHR22911:SF137">
    <property type="entry name" value="SOLUTE CARRIER FAMILY 35 MEMBER G2-RELATED"/>
    <property type="match status" value="1"/>
</dbReference>
<dbReference type="InterPro" id="IPR037185">
    <property type="entry name" value="EmrE-like"/>
</dbReference>
<organism evidence="10 11">
    <name type="scientific">Solilutibacter silvestris</name>
    <dbReference type="NCBI Taxonomy" id="1645665"/>
    <lineage>
        <taxon>Bacteria</taxon>
        <taxon>Pseudomonadati</taxon>
        <taxon>Pseudomonadota</taxon>
        <taxon>Gammaproteobacteria</taxon>
        <taxon>Lysobacterales</taxon>
        <taxon>Lysobacteraceae</taxon>
        <taxon>Solilutibacter</taxon>
    </lineage>
</organism>
<protein>
    <submittedName>
        <fullName evidence="10">Protein RarD</fullName>
    </submittedName>
</protein>
<dbReference type="NCBIfam" id="TIGR00688">
    <property type="entry name" value="rarD"/>
    <property type="match status" value="1"/>
</dbReference>
<evidence type="ECO:0000313" key="10">
    <source>
        <dbReference type="EMBL" id="PNS08397.1"/>
    </source>
</evidence>
<keyword evidence="5 8" id="KW-0812">Transmembrane</keyword>
<evidence type="ECO:0000256" key="2">
    <source>
        <dbReference type="ARBA" id="ARBA00007362"/>
    </source>
</evidence>
<proteinExistence type="inferred from homology"/>
<comment type="subcellular location">
    <subcellularLocation>
        <location evidence="1">Cell membrane</location>
        <topology evidence="1">Multi-pass membrane protein</topology>
    </subcellularLocation>
</comment>
<dbReference type="GO" id="GO:0005886">
    <property type="term" value="C:plasma membrane"/>
    <property type="evidence" value="ECO:0007669"/>
    <property type="project" value="UniProtKB-SubCell"/>
</dbReference>
<dbReference type="InterPro" id="IPR000620">
    <property type="entry name" value="EamA_dom"/>
</dbReference>
<evidence type="ECO:0000256" key="1">
    <source>
        <dbReference type="ARBA" id="ARBA00004651"/>
    </source>
</evidence>
<keyword evidence="6 8" id="KW-1133">Transmembrane helix</keyword>
<gene>
    <name evidence="10" type="ORF">Lysil_0026</name>
</gene>
<evidence type="ECO:0000256" key="4">
    <source>
        <dbReference type="ARBA" id="ARBA00022475"/>
    </source>
</evidence>
<evidence type="ECO:0000256" key="8">
    <source>
        <dbReference type="SAM" id="Phobius"/>
    </source>
</evidence>
<evidence type="ECO:0000256" key="5">
    <source>
        <dbReference type="ARBA" id="ARBA00022692"/>
    </source>
</evidence>
<dbReference type="RefSeq" id="WP_103073584.1">
    <property type="nucleotide sequence ID" value="NZ_NPZB01000001.1"/>
</dbReference>
<evidence type="ECO:0000256" key="6">
    <source>
        <dbReference type="ARBA" id="ARBA00022989"/>
    </source>
</evidence>
<feature type="transmembrane region" description="Helical" evidence="8">
    <location>
        <begin position="131"/>
        <end position="148"/>
    </location>
</feature>
<keyword evidence="4" id="KW-1003">Cell membrane</keyword>
<evidence type="ECO:0000313" key="11">
    <source>
        <dbReference type="Proteomes" id="UP000236220"/>
    </source>
</evidence>
<dbReference type="Proteomes" id="UP000236220">
    <property type="component" value="Unassembled WGS sequence"/>
</dbReference>
<dbReference type="EMBL" id="NPZB01000001">
    <property type="protein sequence ID" value="PNS08397.1"/>
    <property type="molecule type" value="Genomic_DNA"/>
</dbReference>
<keyword evidence="11" id="KW-1185">Reference proteome</keyword>
<dbReference type="OrthoDB" id="369870at2"/>
<sequence>MNDNADREVSRGTWMAAASFVLWGVMPLYWHALKSVPSLAIVLQRIVWSALFVGAFLIWRDGRGWLRNVLVQPRLRVMLATSGALIAFNWGLYIWAVNAGHVVETALGYFINPLLNVLIGVVFLRERLRPLQWLSVAIAGAGVLWLTFDYGRLPWIALALAVSFALYGLIRKLAAVDSVTGLGVEGAYLLLPALFMLAWQTGHGGSGFDQGAWICGLLVVSGIVTALPLVGFAYAVRRVSLTSIGLMQYIAPTLQFLLGVFVFHEAFDSARLIGFVLIWVALALFAGEGLLRTSAAAANKVTQPD</sequence>
<comment type="similarity">
    <text evidence="2">Belongs to the EamA transporter family.</text>
</comment>
<feature type="transmembrane region" description="Helical" evidence="8">
    <location>
        <begin position="107"/>
        <end position="124"/>
    </location>
</feature>
<comment type="caution">
    <text evidence="10">The sequence shown here is derived from an EMBL/GenBank/DDBJ whole genome shotgun (WGS) entry which is preliminary data.</text>
</comment>
<feature type="transmembrane region" description="Helical" evidence="8">
    <location>
        <begin position="154"/>
        <end position="170"/>
    </location>
</feature>
<evidence type="ECO:0000259" key="9">
    <source>
        <dbReference type="Pfam" id="PF00892"/>
    </source>
</evidence>
<feature type="transmembrane region" description="Helical" evidence="8">
    <location>
        <begin position="182"/>
        <end position="199"/>
    </location>
</feature>
<dbReference type="Pfam" id="PF00892">
    <property type="entry name" value="EamA"/>
    <property type="match status" value="2"/>
</dbReference>